<dbReference type="InterPro" id="IPR043137">
    <property type="entry name" value="GGT_ssub_C"/>
</dbReference>
<gene>
    <name evidence="2" type="primary">ggt</name>
    <name evidence="2" type="ORF">AHIS1636_27070</name>
</gene>
<accession>A0ABQ5MWF9</accession>
<evidence type="ECO:0000256" key="1">
    <source>
        <dbReference type="SAM" id="MobiDB-lite"/>
    </source>
</evidence>
<dbReference type="InterPro" id="IPR052896">
    <property type="entry name" value="GGT-like_enzyme"/>
</dbReference>
<feature type="region of interest" description="Disordered" evidence="1">
    <location>
        <begin position="489"/>
        <end position="508"/>
    </location>
</feature>
<protein>
    <submittedName>
        <fullName evidence="2">Gamma-glutamyltranspeptidase</fullName>
    </submittedName>
</protein>
<comment type="caution">
    <text evidence="2">The sequence shown here is derived from an EMBL/GenBank/DDBJ whole genome shotgun (WGS) entry which is preliminary data.</text>
</comment>
<sequence length="508" mass="54277">MHDAAISTPHREATEAGWAVLQAGGSAVDAAIASAAVLSVVYPHNCSIGGDLVALVKEPQAAPQCIMAVGRAPGAAHHRALREKFGERMPARGAATLTVPGAPAGWQALHERYGRLHSSVLMERASELAAGYELTRSVTLAAAKASAAGGIGAEIVNTLFGSSYEPGKRVSNPALGETLRRMGSSGFQEFYRGWTAKALLSFMQTHRAEFTAQDFESAVPASLTPLSLRSGDYNVYTSPAPTQGFGLVRLLENLPTDGSNSVNLNGVVEAMQVNARICNYLRDNILSEDSEADFYNAYAIEDLPVPRTPAYASAPADGDTIGISCVDSTGLSVSWIQSLYSHFGSYLIDPATGIVLQNRGTMFSLTDDQPNTLRAGAMPPHTLMPVMVTDQQQHIRYIQSTMGGKAQPQIHAQVLLRQWEGETPASALLGPRWVVEQDNDGVDVAVMEESVAPETQAYLKERFSRTRIEPNFSDGLGHMQLVTVDSEGIPIAASDPRSDGSARSGRLR</sequence>
<evidence type="ECO:0000313" key="3">
    <source>
        <dbReference type="Proteomes" id="UP001209654"/>
    </source>
</evidence>
<keyword evidence="3" id="KW-1185">Reference proteome</keyword>
<dbReference type="InterPro" id="IPR029055">
    <property type="entry name" value="Ntn_hydrolases_N"/>
</dbReference>
<reference evidence="2 3" key="1">
    <citation type="journal article" date="2023" name="Int. J. Syst. Evol. Microbiol.">
        <title>Arthrobacter mangrovi sp. nov., an actinobacterium isolated from the rhizosphere of a mangrove.</title>
        <authorList>
            <person name="Hamada M."/>
            <person name="Saitou S."/>
            <person name="Enomoto N."/>
            <person name="Nanri K."/>
            <person name="Hidaka K."/>
            <person name="Miura T."/>
            <person name="Tamura T."/>
        </authorList>
    </citation>
    <scope>NUCLEOTIDE SEQUENCE [LARGE SCALE GENOMIC DNA]</scope>
    <source>
        <strain evidence="2 3">NBRC 112813</strain>
    </source>
</reference>
<dbReference type="SUPFAM" id="SSF56235">
    <property type="entry name" value="N-terminal nucleophile aminohydrolases (Ntn hydrolases)"/>
    <property type="match status" value="1"/>
</dbReference>
<dbReference type="Proteomes" id="UP001209654">
    <property type="component" value="Unassembled WGS sequence"/>
</dbReference>
<evidence type="ECO:0000313" key="2">
    <source>
        <dbReference type="EMBL" id="GLB68265.1"/>
    </source>
</evidence>
<dbReference type="PRINTS" id="PR01210">
    <property type="entry name" value="GGTRANSPTASE"/>
</dbReference>
<organism evidence="2 3">
    <name type="scientific">Arthrobacter mangrovi</name>
    <dbReference type="NCBI Taxonomy" id="2966350"/>
    <lineage>
        <taxon>Bacteria</taxon>
        <taxon>Bacillati</taxon>
        <taxon>Actinomycetota</taxon>
        <taxon>Actinomycetes</taxon>
        <taxon>Micrococcales</taxon>
        <taxon>Micrococcaceae</taxon>
        <taxon>Arthrobacter</taxon>
    </lineage>
</organism>
<dbReference type="PANTHER" id="PTHR43881">
    <property type="entry name" value="GAMMA-GLUTAMYLTRANSPEPTIDASE (AFU_ORTHOLOGUE AFUA_4G13580)"/>
    <property type="match status" value="1"/>
</dbReference>
<dbReference type="PANTHER" id="PTHR43881:SF5">
    <property type="entry name" value="GAMMA-GLUTAMYLTRANSPEPTIDASE"/>
    <property type="match status" value="1"/>
</dbReference>
<dbReference type="Gene3D" id="3.60.20.40">
    <property type="match status" value="1"/>
</dbReference>
<proteinExistence type="predicted"/>
<name>A0ABQ5MWF9_9MICC</name>
<dbReference type="Pfam" id="PF01019">
    <property type="entry name" value="G_glu_transpept"/>
    <property type="match status" value="1"/>
</dbReference>
<dbReference type="EMBL" id="BRVS01000014">
    <property type="protein sequence ID" value="GLB68265.1"/>
    <property type="molecule type" value="Genomic_DNA"/>
</dbReference>
<dbReference type="RefSeq" id="WP_264796368.1">
    <property type="nucleotide sequence ID" value="NZ_BRVS01000014.1"/>
</dbReference>